<dbReference type="InterPro" id="IPR001737">
    <property type="entry name" value="KsgA/Erm"/>
</dbReference>
<evidence type="ECO:0000256" key="8">
    <source>
        <dbReference type="PROSITE-ProRule" id="PRU01026"/>
    </source>
</evidence>
<dbReference type="EMBL" id="JAAWWP010000002">
    <property type="protein sequence ID" value="NKI40783.1"/>
    <property type="molecule type" value="Genomic_DNA"/>
</dbReference>
<keyword evidence="6 7" id="KW-0694">RNA-binding</keyword>
<evidence type="ECO:0000256" key="5">
    <source>
        <dbReference type="ARBA" id="ARBA00022691"/>
    </source>
</evidence>
<dbReference type="SMART" id="SM00650">
    <property type="entry name" value="rADc"/>
    <property type="match status" value="1"/>
</dbReference>
<evidence type="ECO:0000256" key="3">
    <source>
        <dbReference type="ARBA" id="ARBA00022603"/>
    </source>
</evidence>
<dbReference type="Proteomes" id="UP000772196">
    <property type="component" value="Unassembled WGS sequence"/>
</dbReference>
<dbReference type="Gene3D" id="3.40.50.150">
    <property type="entry name" value="Vaccinia Virus protein VP39"/>
    <property type="match status" value="1"/>
</dbReference>
<evidence type="ECO:0000256" key="9">
    <source>
        <dbReference type="SAM" id="MobiDB-lite"/>
    </source>
</evidence>
<proteinExistence type="inferred from homology"/>
<reference evidence="11 12" key="1">
    <citation type="submission" date="2020-04" db="EMBL/GenBank/DDBJ databases">
        <title>Phylogenetic Diversity and Antibacterial Activity against Ralstonia solanacearum of Endophytic Actinomycete Isolated from Moss.</title>
        <authorList>
            <person name="Zhuang X."/>
        </authorList>
    </citation>
    <scope>NUCLEOTIDE SEQUENCE [LARGE SCALE GENOMIC DNA]</scope>
    <source>
        <strain evidence="11 12">LD120</strain>
    </source>
</reference>
<gene>
    <name evidence="7 11" type="primary">rsmA</name>
    <name evidence="7" type="synonym">ksgA</name>
    <name evidence="11" type="ORF">HFV08_05890</name>
</gene>
<comment type="similarity">
    <text evidence="7">Belongs to the class I-like SAM-binding methyltransferase superfamily. rRNA adenine N(6)-methyltransferase family. RsmA subfamily.</text>
</comment>
<name>A0ABX1GXG7_9ACTN</name>
<dbReference type="Gene3D" id="1.10.8.100">
    <property type="entry name" value="Ribosomal RNA adenine dimethylase-like, domain 2"/>
    <property type="match status" value="1"/>
</dbReference>
<dbReference type="SUPFAM" id="SSF53335">
    <property type="entry name" value="S-adenosyl-L-methionine-dependent methyltransferases"/>
    <property type="match status" value="1"/>
</dbReference>
<feature type="compositionally biased region" description="Low complexity" evidence="9">
    <location>
        <begin position="9"/>
        <end position="23"/>
    </location>
</feature>
<dbReference type="InterPro" id="IPR023165">
    <property type="entry name" value="rRNA_Ade_diMease-like_C"/>
</dbReference>
<keyword evidence="2 7" id="KW-0698">rRNA processing</keyword>
<feature type="binding site" evidence="7 8">
    <location>
        <position position="115"/>
    </location>
    <ligand>
        <name>S-adenosyl-L-methionine</name>
        <dbReference type="ChEBI" id="CHEBI:59789"/>
    </ligand>
</feature>
<dbReference type="HAMAP" id="MF_00607">
    <property type="entry name" value="16SrRNA_methyltr_A"/>
    <property type="match status" value="1"/>
</dbReference>
<feature type="region of interest" description="Disordered" evidence="9">
    <location>
        <begin position="1"/>
        <end position="38"/>
    </location>
</feature>
<comment type="caution">
    <text evidence="11">The sequence shown here is derived from an EMBL/GenBank/DDBJ whole genome shotgun (WGS) entry which is preliminary data.</text>
</comment>
<dbReference type="InterPro" id="IPR011530">
    <property type="entry name" value="rRNA_adenine_dimethylase"/>
</dbReference>
<evidence type="ECO:0000256" key="4">
    <source>
        <dbReference type="ARBA" id="ARBA00022679"/>
    </source>
</evidence>
<feature type="binding site" evidence="7 8">
    <location>
        <position position="69"/>
    </location>
    <ligand>
        <name>S-adenosyl-L-methionine</name>
        <dbReference type="ChEBI" id="CHEBI:59789"/>
    </ligand>
</feature>
<evidence type="ECO:0000313" key="12">
    <source>
        <dbReference type="Proteomes" id="UP000772196"/>
    </source>
</evidence>
<evidence type="ECO:0000256" key="7">
    <source>
        <dbReference type="HAMAP-Rule" id="MF_00607"/>
    </source>
</evidence>
<keyword evidence="1 7" id="KW-0963">Cytoplasm</keyword>
<comment type="function">
    <text evidence="7">Specifically dimethylates two adjacent adenosines (A1518 and A1519) in the loop of a conserved hairpin near the 3'-end of 16S rRNA in the 30S particle. May play a critical role in biogenesis of 30S subunits.</text>
</comment>
<dbReference type="PANTHER" id="PTHR11727">
    <property type="entry name" value="DIMETHYLADENOSINE TRANSFERASE"/>
    <property type="match status" value="1"/>
</dbReference>
<feature type="binding site" evidence="7 8">
    <location>
        <position position="67"/>
    </location>
    <ligand>
        <name>S-adenosyl-L-methionine</name>
        <dbReference type="ChEBI" id="CHEBI:59789"/>
    </ligand>
</feature>
<dbReference type="EC" id="2.1.1.182" evidence="7"/>
<protein>
    <recommendedName>
        <fullName evidence="7">Ribosomal RNA small subunit methyltransferase A</fullName>
        <ecNumber evidence="7">2.1.1.182</ecNumber>
    </recommendedName>
    <alternativeName>
        <fullName evidence="7">16S rRNA (adenine(1518)-N(6)/adenine(1519)-N(6))-dimethyltransferase</fullName>
    </alternativeName>
    <alternativeName>
        <fullName evidence="7">16S rRNA dimethyladenosine transferase</fullName>
    </alternativeName>
    <alternativeName>
        <fullName evidence="7">16S rRNA dimethylase</fullName>
    </alternativeName>
    <alternativeName>
        <fullName evidence="7">S-adenosylmethionine-6-N', N'-adenosyl(rRNA) dimethyltransferase</fullName>
    </alternativeName>
</protein>
<dbReference type="Pfam" id="PF00398">
    <property type="entry name" value="RrnaAD"/>
    <property type="match status" value="1"/>
</dbReference>
<evidence type="ECO:0000313" key="11">
    <source>
        <dbReference type="EMBL" id="NKI40783.1"/>
    </source>
</evidence>
<evidence type="ECO:0000256" key="2">
    <source>
        <dbReference type="ARBA" id="ARBA00022552"/>
    </source>
</evidence>
<feature type="binding site" evidence="7 8">
    <location>
        <position position="163"/>
    </location>
    <ligand>
        <name>S-adenosyl-L-methionine</name>
        <dbReference type="ChEBI" id="CHEBI:59789"/>
    </ligand>
</feature>
<dbReference type="NCBIfam" id="TIGR00755">
    <property type="entry name" value="ksgA"/>
    <property type="match status" value="1"/>
</dbReference>
<keyword evidence="3 7" id="KW-0489">Methyltransferase</keyword>
<keyword evidence="5 7" id="KW-0949">S-adenosyl-L-methionine</keyword>
<sequence length="320" mass="33024">MSTTESGADRSGAAAGPGAGADRAAAESTEGPADSAAAESGALLGPADIRELAAALGVRPTKQRGQNFVIDANTVRRIVRTADVRPTDVVVEVGPGLGSLTLALLEAADRVTAVEIDEVLAAALPATVAARLPERAARFALVHQDALRVTELPGPPPTALVANLPYNVAVPVLLHMLETFPSIERTLVMVQSEVADRLAAAPGSKVYGVPSVKANWYAEVKRAGAIGRSVFWPAPNVDSGLVSLVRRESPPVTTATRKQVFAVVDAAFAQRRKTLRAALAGWAGSAAAAEEALRAAGVSPQARGEALTVEEFARIAEARG</sequence>
<evidence type="ECO:0000259" key="10">
    <source>
        <dbReference type="SMART" id="SM00650"/>
    </source>
</evidence>
<comment type="subcellular location">
    <subcellularLocation>
        <location evidence="7">Cytoplasm</location>
    </subcellularLocation>
</comment>
<feature type="binding site" evidence="7 8">
    <location>
        <position position="145"/>
    </location>
    <ligand>
        <name>S-adenosyl-L-methionine</name>
        <dbReference type="ChEBI" id="CHEBI:59789"/>
    </ligand>
</feature>
<dbReference type="CDD" id="cd02440">
    <property type="entry name" value="AdoMet_MTases"/>
    <property type="match status" value="1"/>
</dbReference>
<evidence type="ECO:0000256" key="6">
    <source>
        <dbReference type="ARBA" id="ARBA00022884"/>
    </source>
</evidence>
<organism evidence="11 12">
    <name type="scientific">Streptomyces physcomitrii</name>
    <dbReference type="NCBI Taxonomy" id="2724184"/>
    <lineage>
        <taxon>Bacteria</taxon>
        <taxon>Bacillati</taxon>
        <taxon>Actinomycetota</taxon>
        <taxon>Actinomycetes</taxon>
        <taxon>Kitasatosporales</taxon>
        <taxon>Streptomycetaceae</taxon>
        <taxon>Streptomyces</taxon>
    </lineage>
</organism>
<comment type="catalytic activity">
    <reaction evidence="7">
        <text>adenosine(1518)/adenosine(1519) in 16S rRNA + 4 S-adenosyl-L-methionine = N(6)-dimethyladenosine(1518)/N(6)-dimethyladenosine(1519) in 16S rRNA + 4 S-adenosyl-L-homocysteine + 4 H(+)</text>
        <dbReference type="Rhea" id="RHEA:19609"/>
        <dbReference type="Rhea" id="RHEA-COMP:10232"/>
        <dbReference type="Rhea" id="RHEA-COMP:10233"/>
        <dbReference type="ChEBI" id="CHEBI:15378"/>
        <dbReference type="ChEBI" id="CHEBI:57856"/>
        <dbReference type="ChEBI" id="CHEBI:59789"/>
        <dbReference type="ChEBI" id="CHEBI:74411"/>
        <dbReference type="ChEBI" id="CHEBI:74493"/>
        <dbReference type="EC" id="2.1.1.182"/>
    </reaction>
</comment>
<dbReference type="InterPro" id="IPR020598">
    <property type="entry name" value="rRNA_Ade_methylase_Trfase_N"/>
</dbReference>
<dbReference type="InterPro" id="IPR029063">
    <property type="entry name" value="SAM-dependent_MTases_sf"/>
</dbReference>
<dbReference type="GO" id="GO:0052908">
    <property type="term" value="F:16S rRNA (adenine(1518)-N(6)/adenine(1519)-N(6))-dimethyltransferase activity"/>
    <property type="evidence" value="ECO:0007669"/>
    <property type="project" value="UniProtKB-EC"/>
</dbReference>
<dbReference type="InterPro" id="IPR020596">
    <property type="entry name" value="rRNA_Ade_Mease_Trfase_CS"/>
</dbReference>
<accession>A0ABX1GXG7</accession>
<keyword evidence="12" id="KW-1185">Reference proteome</keyword>
<dbReference type="PROSITE" id="PS01131">
    <property type="entry name" value="RRNA_A_DIMETH"/>
    <property type="match status" value="1"/>
</dbReference>
<feature type="domain" description="Ribosomal RNA adenine methylase transferase N-terminal" evidence="10">
    <location>
        <begin position="74"/>
        <end position="248"/>
    </location>
</feature>
<evidence type="ECO:0000256" key="1">
    <source>
        <dbReference type="ARBA" id="ARBA00022490"/>
    </source>
</evidence>
<dbReference type="PROSITE" id="PS51689">
    <property type="entry name" value="SAM_RNA_A_N6_MT"/>
    <property type="match status" value="1"/>
</dbReference>
<dbReference type="PANTHER" id="PTHR11727:SF7">
    <property type="entry name" value="DIMETHYLADENOSINE TRANSFERASE-RELATED"/>
    <property type="match status" value="1"/>
</dbReference>
<feature type="binding site" evidence="7 8">
    <location>
        <position position="94"/>
    </location>
    <ligand>
        <name>S-adenosyl-L-methionine</name>
        <dbReference type="ChEBI" id="CHEBI:59789"/>
    </ligand>
</feature>
<keyword evidence="4 7" id="KW-0808">Transferase</keyword>